<proteinExistence type="inferred from homology"/>
<dbReference type="Gene3D" id="3.40.640.10">
    <property type="entry name" value="Type I PLP-dependent aspartate aminotransferase-like (Major domain)"/>
    <property type="match status" value="1"/>
</dbReference>
<dbReference type="GO" id="GO:0030170">
    <property type="term" value="F:pyridoxal phosphate binding"/>
    <property type="evidence" value="ECO:0007669"/>
    <property type="project" value="InterPro"/>
</dbReference>
<dbReference type="InterPro" id="IPR036388">
    <property type="entry name" value="WH-like_DNA-bd_sf"/>
</dbReference>
<dbReference type="GO" id="GO:0003824">
    <property type="term" value="F:catalytic activity"/>
    <property type="evidence" value="ECO:0007669"/>
    <property type="project" value="UniProtKB-ARBA"/>
</dbReference>
<evidence type="ECO:0000256" key="1">
    <source>
        <dbReference type="ARBA" id="ARBA00005384"/>
    </source>
</evidence>
<dbReference type="InterPro" id="IPR036390">
    <property type="entry name" value="WH_DNA-bd_sf"/>
</dbReference>
<evidence type="ECO:0000313" key="7">
    <source>
        <dbReference type="EMBL" id="KYZ74953.1"/>
    </source>
</evidence>
<dbReference type="InterPro" id="IPR015422">
    <property type="entry name" value="PyrdxlP-dep_Trfase_small"/>
</dbReference>
<dbReference type="InterPro" id="IPR000524">
    <property type="entry name" value="Tscrpt_reg_HTH_GntR"/>
</dbReference>
<keyword evidence="8" id="KW-1185">Reference proteome</keyword>
<dbReference type="Gene3D" id="1.10.10.10">
    <property type="entry name" value="Winged helix-like DNA-binding domain superfamily/Winged helix DNA-binding domain"/>
    <property type="match status" value="1"/>
</dbReference>
<keyword evidence="3" id="KW-0805">Transcription regulation</keyword>
<dbReference type="PANTHER" id="PTHR46577">
    <property type="entry name" value="HTH-TYPE TRANSCRIPTIONAL REGULATORY PROTEIN GABR"/>
    <property type="match status" value="1"/>
</dbReference>
<dbReference type="CDD" id="cd00609">
    <property type="entry name" value="AAT_like"/>
    <property type="match status" value="1"/>
</dbReference>
<dbReference type="OrthoDB" id="9808770at2"/>
<comment type="caution">
    <text evidence="7">The sequence shown here is derived from an EMBL/GenBank/DDBJ whole genome shotgun (WGS) entry which is preliminary data.</text>
</comment>
<dbReference type="CDD" id="cd07377">
    <property type="entry name" value="WHTH_GntR"/>
    <property type="match status" value="1"/>
</dbReference>
<dbReference type="Pfam" id="PF00392">
    <property type="entry name" value="GntR"/>
    <property type="match status" value="1"/>
</dbReference>
<dbReference type="InterPro" id="IPR015421">
    <property type="entry name" value="PyrdxlP-dep_Trfase_major"/>
</dbReference>
<evidence type="ECO:0000313" key="8">
    <source>
        <dbReference type="Proteomes" id="UP000076268"/>
    </source>
</evidence>
<protein>
    <submittedName>
        <fullName evidence="7">GntR family transcriptional regulator</fullName>
    </submittedName>
</protein>
<feature type="domain" description="HTH gntR-type" evidence="6">
    <location>
        <begin position="19"/>
        <end position="87"/>
    </location>
</feature>
<dbReference type="SUPFAM" id="SSF53383">
    <property type="entry name" value="PLP-dependent transferases"/>
    <property type="match status" value="1"/>
</dbReference>
<dbReference type="AlphaFoldDB" id="A0A154BLU8"/>
<dbReference type="GO" id="GO:0003677">
    <property type="term" value="F:DNA binding"/>
    <property type="evidence" value="ECO:0007669"/>
    <property type="project" value="UniProtKB-KW"/>
</dbReference>
<dbReference type="RefSeq" id="WP_066245458.1">
    <property type="nucleotide sequence ID" value="NZ_LSGP01000026.1"/>
</dbReference>
<dbReference type="STRING" id="1794912.AXX12_15345"/>
<keyword evidence="2" id="KW-0663">Pyridoxal phosphate</keyword>
<dbReference type="PROSITE" id="PS50949">
    <property type="entry name" value="HTH_GNTR"/>
    <property type="match status" value="1"/>
</dbReference>
<reference evidence="7 8" key="1">
    <citation type="submission" date="2016-02" db="EMBL/GenBank/DDBJ databases">
        <title>Anaerosporomusa subterraneum gen. nov., sp. nov., a spore-forming obligate anaerobe isolated from saprolite.</title>
        <authorList>
            <person name="Choi J.K."/>
            <person name="Shah M."/>
            <person name="Yee N."/>
        </authorList>
    </citation>
    <scope>NUCLEOTIDE SEQUENCE [LARGE SCALE GENOMIC DNA]</scope>
    <source>
        <strain evidence="7 8">RU4</strain>
    </source>
</reference>
<dbReference type="SUPFAM" id="SSF46785">
    <property type="entry name" value="Winged helix' DNA-binding domain"/>
    <property type="match status" value="1"/>
</dbReference>
<dbReference type="Gene3D" id="3.90.1150.10">
    <property type="entry name" value="Aspartate Aminotransferase, domain 1"/>
    <property type="match status" value="1"/>
</dbReference>
<gene>
    <name evidence="7" type="ORF">AXX12_15345</name>
</gene>
<organism evidence="7 8">
    <name type="scientific">Anaerosporomusa subterranea</name>
    <dbReference type="NCBI Taxonomy" id="1794912"/>
    <lineage>
        <taxon>Bacteria</taxon>
        <taxon>Bacillati</taxon>
        <taxon>Bacillota</taxon>
        <taxon>Negativicutes</taxon>
        <taxon>Acetonemataceae</taxon>
        <taxon>Anaerosporomusa</taxon>
    </lineage>
</organism>
<dbReference type="SMART" id="SM00345">
    <property type="entry name" value="HTH_GNTR"/>
    <property type="match status" value="1"/>
</dbReference>
<accession>A0A154BLU8</accession>
<sequence>MNEQFFDFVSIQLSKDNKDSLYVQLYGALRELILQGKLSHGYLLPPVRKFAAFLTVNPGTVVNAYKLLEQNGYIFSRAGSGSYVAEIHDQVLAEAEQTVFETDMEAFAETLADSIAPIANDCIDLASITPDPEMVPIEDFKSVLIEVIDRDKGYAFTYQEGQGYYPLREAISLYLKPQGVNSIPENMQIISGAQQGIDIVAKALLRYGDYVFTESPTYPGAIAAFRSRGAKIIEISMEEDGINIAELEQKLRSFRPKLLYVMPNIQNPTGWSYSLNKRSRLMSLARYYDAIVLEDDYISELNFSNSSLAPLKAIDRDGRGIYLKSFSKLFMPGLRLAFLVTPPHLANTIMSVKHHSDISTAGLTQRAFDLYLRKGVWDKHIASVRNLYAERYQATLDAISRYLPEVTCHSPHGGLTCWLELPKGLSAEKIVQQARDKKVLLTAGTAFFPRRPIDSYLRISFAVADCDKIKQGIQTLGEVIQEQIYRI</sequence>
<evidence type="ECO:0000256" key="4">
    <source>
        <dbReference type="ARBA" id="ARBA00023125"/>
    </source>
</evidence>
<evidence type="ECO:0000256" key="5">
    <source>
        <dbReference type="ARBA" id="ARBA00023163"/>
    </source>
</evidence>
<name>A0A154BLU8_ANASB</name>
<dbReference type="InterPro" id="IPR051446">
    <property type="entry name" value="HTH_trans_reg/aminotransferase"/>
</dbReference>
<keyword evidence="5" id="KW-0804">Transcription</keyword>
<dbReference type="Proteomes" id="UP000076268">
    <property type="component" value="Unassembled WGS sequence"/>
</dbReference>
<evidence type="ECO:0000256" key="2">
    <source>
        <dbReference type="ARBA" id="ARBA00022898"/>
    </source>
</evidence>
<dbReference type="GO" id="GO:0003700">
    <property type="term" value="F:DNA-binding transcription factor activity"/>
    <property type="evidence" value="ECO:0007669"/>
    <property type="project" value="InterPro"/>
</dbReference>
<keyword evidence="4" id="KW-0238">DNA-binding</keyword>
<dbReference type="EMBL" id="LSGP01000026">
    <property type="protein sequence ID" value="KYZ74953.1"/>
    <property type="molecule type" value="Genomic_DNA"/>
</dbReference>
<dbReference type="InterPro" id="IPR015424">
    <property type="entry name" value="PyrdxlP-dep_Trfase"/>
</dbReference>
<dbReference type="Pfam" id="PF00155">
    <property type="entry name" value="Aminotran_1_2"/>
    <property type="match status" value="1"/>
</dbReference>
<evidence type="ECO:0000256" key="3">
    <source>
        <dbReference type="ARBA" id="ARBA00023015"/>
    </source>
</evidence>
<evidence type="ECO:0000259" key="6">
    <source>
        <dbReference type="PROSITE" id="PS50949"/>
    </source>
</evidence>
<dbReference type="InterPro" id="IPR004839">
    <property type="entry name" value="Aminotransferase_I/II_large"/>
</dbReference>
<dbReference type="PANTHER" id="PTHR46577:SF1">
    <property type="entry name" value="HTH-TYPE TRANSCRIPTIONAL REGULATORY PROTEIN GABR"/>
    <property type="match status" value="1"/>
</dbReference>
<comment type="similarity">
    <text evidence="1">In the C-terminal section; belongs to the class-I pyridoxal-phosphate-dependent aminotransferase family.</text>
</comment>